<evidence type="ECO:0000256" key="3">
    <source>
        <dbReference type="ARBA" id="ARBA00023315"/>
    </source>
</evidence>
<evidence type="ECO:0008006" key="10">
    <source>
        <dbReference type="Google" id="ProtNLM"/>
    </source>
</evidence>
<feature type="active site" description="Proton acceptor" evidence="4">
    <location>
        <position position="429"/>
    </location>
</feature>
<dbReference type="PROSITE" id="PS00099">
    <property type="entry name" value="THIOLASE_3"/>
    <property type="match status" value="1"/>
</dbReference>
<accession>A0A1F8F469</accession>
<protein>
    <recommendedName>
        <fullName evidence="10">Acetyl-CoA acetyltransferase</fullName>
    </recommendedName>
</protein>
<dbReference type="Proteomes" id="UP000178023">
    <property type="component" value="Unassembled WGS sequence"/>
</dbReference>
<dbReference type="GO" id="GO:0016747">
    <property type="term" value="F:acyltransferase activity, transferring groups other than amino-acyl groups"/>
    <property type="evidence" value="ECO:0007669"/>
    <property type="project" value="InterPro"/>
</dbReference>
<evidence type="ECO:0000256" key="1">
    <source>
        <dbReference type="ARBA" id="ARBA00010982"/>
    </source>
</evidence>
<feature type="domain" description="Thiolase N-terminal" evidence="6">
    <location>
        <begin position="5"/>
        <end position="292"/>
    </location>
</feature>
<feature type="active site" description="Acyl-thioester intermediate" evidence="4">
    <location>
        <position position="91"/>
    </location>
</feature>
<dbReference type="Pfam" id="PF02803">
    <property type="entry name" value="Thiolase_C"/>
    <property type="match status" value="1"/>
</dbReference>
<proteinExistence type="inferred from homology"/>
<dbReference type="PANTHER" id="PTHR18919:SF107">
    <property type="entry name" value="ACETYL-COA ACETYLTRANSFERASE, CYTOSOLIC"/>
    <property type="match status" value="1"/>
</dbReference>
<dbReference type="InterPro" id="IPR020610">
    <property type="entry name" value="Thiolase_AS"/>
</dbReference>
<organism evidence="8 9">
    <name type="scientific">Candidatus Yanofskybacteria bacterium RIFCSPHIGHO2_01_FULL_45_42</name>
    <dbReference type="NCBI Taxonomy" id="1802671"/>
    <lineage>
        <taxon>Bacteria</taxon>
        <taxon>Candidatus Yanofskyibacteriota</taxon>
    </lineage>
</organism>
<dbReference type="InterPro" id="IPR016039">
    <property type="entry name" value="Thiolase-like"/>
</dbReference>
<dbReference type="PIRSF" id="PIRSF000429">
    <property type="entry name" value="Ac-CoA_Ac_transf"/>
    <property type="match status" value="1"/>
</dbReference>
<evidence type="ECO:0000259" key="7">
    <source>
        <dbReference type="Pfam" id="PF02803"/>
    </source>
</evidence>
<feature type="active site" description="Proton acceptor" evidence="4">
    <location>
        <position position="399"/>
    </location>
</feature>
<dbReference type="InterPro" id="IPR002155">
    <property type="entry name" value="Thiolase"/>
</dbReference>
<evidence type="ECO:0000256" key="4">
    <source>
        <dbReference type="PIRSR" id="PIRSR000429-1"/>
    </source>
</evidence>
<evidence type="ECO:0000259" key="6">
    <source>
        <dbReference type="Pfam" id="PF00108"/>
    </source>
</evidence>
<keyword evidence="3 5" id="KW-0012">Acyltransferase</keyword>
<keyword evidence="2 5" id="KW-0808">Transferase</keyword>
<name>A0A1F8F469_9BACT</name>
<dbReference type="InterPro" id="IPR020616">
    <property type="entry name" value="Thiolase_N"/>
</dbReference>
<dbReference type="EMBL" id="MGJL01000029">
    <property type="protein sequence ID" value="OGN07049.1"/>
    <property type="molecule type" value="Genomic_DNA"/>
</dbReference>
<dbReference type="AlphaFoldDB" id="A0A1F8F469"/>
<feature type="domain" description="Thiolase C-terminal" evidence="7">
    <location>
        <begin position="301"/>
        <end position="442"/>
    </location>
</feature>
<dbReference type="SUPFAM" id="SSF53901">
    <property type="entry name" value="Thiolase-like"/>
    <property type="match status" value="2"/>
</dbReference>
<dbReference type="PROSITE" id="PS00737">
    <property type="entry name" value="THIOLASE_2"/>
    <property type="match status" value="1"/>
</dbReference>
<comment type="caution">
    <text evidence="8">The sequence shown here is derived from an EMBL/GenBank/DDBJ whole genome shotgun (WGS) entry which is preliminary data.</text>
</comment>
<dbReference type="CDD" id="cd00751">
    <property type="entry name" value="thiolase"/>
    <property type="match status" value="1"/>
</dbReference>
<dbReference type="Pfam" id="PF00108">
    <property type="entry name" value="Thiolase_N"/>
    <property type="match status" value="1"/>
</dbReference>
<evidence type="ECO:0000313" key="8">
    <source>
        <dbReference type="EMBL" id="OGN07049.1"/>
    </source>
</evidence>
<evidence type="ECO:0000313" key="9">
    <source>
        <dbReference type="Proteomes" id="UP000178023"/>
    </source>
</evidence>
<evidence type="ECO:0000256" key="5">
    <source>
        <dbReference type="RuleBase" id="RU003557"/>
    </source>
</evidence>
<dbReference type="InterPro" id="IPR020613">
    <property type="entry name" value="Thiolase_CS"/>
</dbReference>
<gene>
    <name evidence="8" type="ORF">A2750_02520</name>
</gene>
<dbReference type="NCBIfam" id="TIGR01930">
    <property type="entry name" value="AcCoA-C-Actrans"/>
    <property type="match status" value="1"/>
</dbReference>
<evidence type="ECO:0000256" key="2">
    <source>
        <dbReference type="ARBA" id="ARBA00022679"/>
    </source>
</evidence>
<reference evidence="8 9" key="1">
    <citation type="journal article" date="2016" name="Nat. Commun.">
        <title>Thousands of microbial genomes shed light on interconnected biogeochemical processes in an aquifer system.</title>
        <authorList>
            <person name="Anantharaman K."/>
            <person name="Brown C.T."/>
            <person name="Hug L.A."/>
            <person name="Sharon I."/>
            <person name="Castelle C.J."/>
            <person name="Probst A.J."/>
            <person name="Thomas B.C."/>
            <person name="Singh A."/>
            <person name="Wilkins M.J."/>
            <person name="Karaoz U."/>
            <person name="Brodie E.L."/>
            <person name="Williams K.H."/>
            <person name="Hubbard S.S."/>
            <person name="Banfield J.F."/>
        </authorList>
    </citation>
    <scope>NUCLEOTIDE SEQUENCE [LARGE SCALE GENOMIC DNA]</scope>
</reference>
<dbReference type="PANTHER" id="PTHR18919">
    <property type="entry name" value="ACETYL-COA C-ACYLTRANSFERASE"/>
    <property type="match status" value="1"/>
</dbReference>
<sequence>MSRTAIVDGFRSPFCKEGTFLKNIPPELLGAMMVSEMLQRMRNWGIDPKKIDLVIGSNVGTPPDAINIARVAAVKGGLPESVPADTVGKNCGSGIAAVHYGNVLIKANDRKIVLVVATESMSRLPIMYAESIRNDLIAFSRAKTKKKQVKIAVSIYPKLLRLQNKKYAPQSGLLLGLTDQLCGLIMGLTAEKLAKDPSLGITRKDQDRFAMWSHQKVLNAQKRGILAEEILPLYVPRKTYSLVDSDNGVQKNLSLETFARTKPFFDRRFGTVTAANSSQITDGAACALLMNSETARDLGLPVLGYVVDYCDVGYDPSRMGLSPVAAIANILHKTGRTMKDMSVIEINEAFAVQTLACLKVLSSNTLMSKFFSAYNLGNAPGEIQEKQLNPNGGAIALGHPVGVSGLRLIITALKELERKGDEQALVSACIGGGQGNAMILERGQK</sequence>
<comment type="similarity">
    <text evidence="1 5">Belongs to the thiolase-like superfamily. Thiolase family.</text>
</comment>
<dbReference type="InterPro" id="IPR020617">
    <property type="entry name" value="Thiolase_C"/>
</dbReference>
<dbReference type="Gene3D" id="3.40.47.10">
    <property type="match status" value="1"/>
</dbReference>